<dbReference type="PANTHER" id="PTHR12631">
    <property type="entry name" value="ALPHA-L-IDURONIDASE"/>
    <property type="match status" value="1"/>
</dbReference>
<accession>A0A0P0YRM2</accession>
<evidence type="ECO:0000313" key="1">
    <source>
        <dbReference type="EMBL" id="BAT23860.1"/>
    </source>
</evidence>
<dbReference type="SUPFAM" id="SSF51445">
    <property type="entry name" value="(Trans)glycosidases"/>
    <property type="match status" value="1"/>
</dbReference>
<dbReference type="EMBL" id="AB924583">
    <property type="protein sequence ID" value="BAT23860.1"/>
    <property type="molecule type" value="Genomic_DNA"/>
</dbReference>
<evidence type="ECO:0008006" key="2">
    <source>
        <dbReference type="Google" id="ProtNLM"/>
    </source>
</evidence>
<name>A0A0P0YRM2_9ENTR</name>
<dbReference type="Gene3D" id="3.20.20.80">
    <property type="entry name" value="Glycosidases"/>
    <property type="match status" value="1"/>
</dbReference>
<dbReference type="InterPro" id="IPR051923">
    <property type="entry name" value="Glycosyl_Hydrolase_39"/>
</dbReference>
<dbReference type="InterPro" id="IPR017853">
    <property type="entry name" value="GH"/>
</dbReference>
<reference evidence="1" key="1">
    <citation type="submission" date="2014-04" db="EMBL/GenBank/DDBJ databases">
        <authorList>
            <person name="Harrison E."/>
        </authorList>
    </citation>
    <scope>NUCLEOTIDE SEQUENCE</scope>
    <source>
        <strain evidence="1">5281</strain>
    </source>
</reference>
<protein>
    <recommendedName>
        <fullName evidence="2">Glycosyl hydrolase</fullName>
    </recommendedName>
</protein>
<reference evidence="1" key="2">
    <citation type="journal article" date="2015" name="Sci. Rep.">
        <title>Genetic analysis of capsular polysaccharide synthesis gene clusters in 79 capsular types of Klebsiella spp.</title>
        <authorList>
            <person name="Pan Y.J."/>
            <person name="Lin T.L."/>
            <person name="Chen C.T."/>
            <person name="Chen Y.Y."/>
            <person name="Hsieh P.F."/>
            <person name="Hsu C.R."/>
            <person name="Wu M.C."/>
            <person name="Wang J.T."/>
        </authorList>
    </citation>
    <scope>NUCLEOTIDE SEQUENCE</scope>
    <source>
        <strain evidence="1">5281</strain>
    </source>
</reference>
<dbReference type="PANTHER" id="PTHR12631:SF10">
    <property type="entry name" value="BETA-XYLOSIDASE-LIKE PROTEIN-RELATED"/>
    <property type="match status" value="1"/>
</dbReference>
<gene>
    <name evidence="1" type="primary">wcuC</name>
</gene>
<dbReference type="GO" id="GO:0004553">
    <property type="term" value="F:hydrolase activity, hydrolyzing O-glycosyl compounds"/>
    <property type="evidence" value="ECO:0007669"/>
    <property type="project" value="TreeGrafter"/>
</dbReference>
<sequence>MRCAMNFNNKLLALFLAQICIVVPPVYAFDIGIHAHAQRYSQNALQITSNLEKYGFNSIRSDITWEWVEKKPGSFSLSNAAKKNQNLIDTMDKNNHSAMVVLAYGNGNYTPSGYPENEKQIKAFTDYVKYIVTLNKGKVKYYEVWNEWVYKTGIKDRGVNVPSTDIYLKLVKQTYETIKAIDPSAIVVSGTINPTNTRDVMWFDELIKKGILKYLDGVSLHPYSFMHGNKKLRNPTDNFNDVIEYQNHIAQRNNGINVPIYITEMGVPTYDGEGGVTRLDAAIFAFKYTLLAMSNKNIKGIWWYDYSDDGVIRKNKENNFGFFDHYYHPKSSAVAMYELMKLTQGKDISASIINGNVSVTVRNSLDNTKRVILWNDNESNSLSSNESAKIYINNEIVDSGKKLFVNTPNLY</sequence>
<dbReference type="AlphaFoldDB" id="A0A0P0YRM2"/>
<proteinExistence type="predicted"/>
<organism evidence="1">
    <name type="scientific">Klebsiella sp. 5281</name>
    <dbReference type="NCBI Taxonomy" id="1497820"/>
    <lineage>
        <taxon>Bacteria</taxon>
        <taxon>Pseudomonadati</taxon>
        <taxon>Pseudomonadota</taxon>
        <taxon>Gammaproteobacteria</taxon>
        <taxon>Enterobacterales</taxon>
        <taxon>Enterobacteriaceae</taxon>
        <taxon>Klebsiella/Raoultella group</taxon>
        <taxon>Klebsiella</taxon>
    </lineage>
</organism>